<organism evidence="4 5">
    <name type="scientific">Proteiniclasticum ruminis</name>
    <dbReference type="NCBI Taxonomy" id="398199"/>
    <lineage>
        <taxon>Bacteria</taxon>
        <taxon>Bacillati</taxon>
        <taxon>Bacillota</taxon>
        <taxon>Clostridia</taxon>
        <taxon>Eubacteriales</taxon>
        <taxon>Clostridiaceae</taxon>
        <taxon>Proteiniclasticum</taxon>
    </lineage>
</organism>
<reference evidence="4 5" key="1">
    <citation type="submission" date="2016-10" db="EMBL/GenBank/DDBJ databases">
        <authorList>
            <person name="de Groot N.N."/>
        </authorList>
    </citation>
    <scope>NUCLEOTIDE SEQUENCE [LARGE SCALE GENOMIC DNA]</scope>
    <source>
        <strain evidence="4 5">ML2</strain>
    </source>
</reference>
<keyword evidence="5" id="KW-1185">Reference proteome</keyword>
<dbReference type="OrthoDB" id="9812484at2"/>
<dbReference type="PANTHER" id="PTHR43479:SF11">
    <property type="entry name" value="ACREF_ENVCD OPERON REPRESSOR-RELATED"/>
    <property type="match status" value="1"/>
</dbReference>
<dbReference type="PROSITE" id="PS50977">
    <property type="entry name" value="HTH_TETR_2"/>
    <property type="match status" value="1"/>
</dbReference>
<evidence type="ECO:0000313" key="4">
    <source>
        <dbReference type="EMBL" id="SFN42291.1"/>
    </source>
</evidence>
<proteinExistence type="predicted"/>
<keyword evidence="1 2" id="KW-0238">DNA-binding</keyword>
<evidence type="ECO:0000313" key="5">
    <source>
        <dbReference type="Proteomes" id="UP000181899"/>
    </source>
</evidence>
<dbReference type="InterPro" id="IPR009057">
    <property type="entry name" value="Homeodomain-like_sf"/>
</dbReference>
<dbReference type="SUPFAM" id="SSF46689">
    <property type="entry name" value="Homeodomain-like"/>
    <property type="match status" value="1"/>
</dbReference>
<name>A0A1I4YWB7_9CLOT</name>
<accession>A0A1I4YWB7</accession>
<feature type="domain" description="HTH tetR-type" evidence="3">
    <location>
        <begin position="11"/>
        <end position="71"/>
    </location>
</feature>
<dbReference type="InterPro" id="IPR049443">
    <property type="entry name" value="TetR_YgfC-like_C"/>
</dbReference>
<dbReference type="PANTHER" id="PTHR43479">
    <property type="entry name" value="ACREF/ENVCD OPERON REPRESSOR-RELATED"/>
    <property type="match status" value="1"/>
</dbReference>
<gene>
    <name evidence="4" type="ORF">SAMN04488695_101824</name>
</gene>
<dbReference type="GO" id="GO:0003677">
    <property type="term" value="F:DNA binding"/>
    <property type="evidence" value="ECO:0007669"/>
    <property type="project" value="UniProtKB-UniRule"/>
</dbReference>
<evidence type="ECO:0000256" key="1">
    <source>
        <dbReference type="ARBA" id="ARBA00023125"/>
    </source>
</evidence>
<dbReference type="AlphaFoldDB" id="A0A1I4YWB7"/>
<dbReference type="EMBL" id="FOVK01000001">
    <property type="protein sequence ID" value="SFN42291.1"/>
    <property type="molecule type" value="Genomic_DNA"/>
</dbReference>
<dbReference type="InterPro" id="IPR050624">
    <property type="entry name" value="HTH-type_Tx_Regulator"/>
</dbReference>
<evidence type="ECO:0000256" key="2">
    <source>
        <dbReference type="PROSITE-ProRule" id="PRU00335"/>
    </source>
</evidence>
<sequence length="200" mass="24444">MPKENFYNLPEKKRNLILEAIKKEFEEHSIKDASVKDIVEALGISRGSFYTYFKNLEESYFTILERETIEFHEIFLKLFRRENGNLFKALDFFGQELARELFKKEKYALYKNRYLYWTPDLAALWREFHMENRHVNSLEMDVAFKQVEDGRMKEFMHYIKAVVHELIRRSFLENWSQVIFLEHYEKQISWVKYGLKDILE</sequence>
<feature type="DNA-binding region" description="H-T-H motif" evidence="2">
    <location>
        <begin position="34"/>
        <end position="53"/>
    </location>
</feature>
<dbReference type="Pfam" id="PF21626">
    <property type="entry name" value="TetR-C_39"/>
    <property type="match status" value="1"/>
</dbReference>
<dbReference type="Pfam" id="PF00440">
    <property type="entry name" value="TetR_N"/>
    <property type="match status" value="1"/>
</dbReference>
<dbReference type="Proteomes" id="UP000181899">
    <property type="component" value="Unassembled WGS sequence"/>
</dbReference>
<dbReference type="Gene3D" id="1.10.357.10">
    <property type="entry name" value="Tetracycline Repressor, domain 2"/>
    <property type="match status" value="1"/>
</dbReference>
<protein>
    <submittedName>
        <fullName evidence="4">DNA-binding transcriptional regulator, AcrR family</fullName>
    </submittedName>
</protein>
<dbReference type="RefSeq" id="WP_074910642.1">
    <property type="nucleotide sequence ID" value="NZ_FOVK01000001.1"/>
</dbReference>
<evidence type="ECO:0000259" key="3">
    <source>
        <dbReference type="PROSITE" id="PS50977"/>
    </source>
</evidence>
<dbReference type="InterPro" id="IPR001647">
    <property type="entry name" value="HTH_TetR"/>
</dbReference>